<dbReference type="Proteomes" id="UP001161247">
    <property type="component" value="Chromosome 7"/>
</dbReference>
<dbReference type="Gene3D" id="3.10.129.10">
    <property type="entry name" value="Hotdog Thioesterase"/>
    <property type="match status" value="1"/>
</dbReference>
<evidence type="ECO:0000259" key="2">
    <source>
        <dbReference type="Pfam" id="PF03061"/>
    </source>
</evidence>
<evidence type="ECO:0000313" key="4">
    <source>
        <dbReference type="Proteomes" id="UP001161247"/>
    </source>
</evidence>
<evidence type="ECO:0000256" key="1">
    <source>
        <dbReference type="ARBA" id="ARBA00022801"/>
    </source>
</evidence>
<proteinExistence type="predicted"/>
<organism evidence="3 4">
    <name type="scientific">Oldenlandia corymbosa var. corymbosa</name>
    <dbReference type="NCBI Taxonomy" id="529605"/>
    <lineage>
        <taxon>Eukaryota</taxon>
        <taxon>Viridiplantae</taxon>
        <taxon>Streptophyta</taxon>
        <taxon>Embryophyta</taxon>
        <taxon>Tracheophyta</taxon>
        <taxon>Spermatophyta</taxon>
        <taxon>Magnoliopsida</taxon>
        <taxon>eudicotyledons</taxon>
        <taxon>Gunneridae</taxon>
        <taxon>Pentapetalae</taxon>
        <taxon>asterids</taxon>
        <taxon>lamiids</taxon>
        <taxon>Gentianales</taxon>
        <taxon>Rubiaceae</taxon>
        <taxon>Rubioideae</taxon>
        <taxon>Spermacoceae</taxon>
        <taxon>Hedyotis-Oldenlandia complex</taxon>
        <taxon>Oldenlandia</taxon>
    </lineage>
</organism>
<dbReference type="AlphaFoldDB" id="A0AAV1E1B4"/>
<evidence type="ECO:0000313" key="3">
    <source>
        <dbReference type="EMBL" id="CAI9112708.1"/>
    </source>
</evidence>
<dbReference type="InterPro" id="IPR003736">
    <property type="entry name" value="PAAI_dom"/>
</dbReference>
<reference evidence="3" key="1">
    <citation type="submission" date="2023-03" db="EMBL/GenBank/DDBJ databases">
        <authorList>
            <person name="Julca I."/>
        </authorList>
    </citation>
    <scope>NUCLEOTIDE SEQUENCE</scope>
</reference>
<dbReference type="NCBIfam" id="TIGR00369">
    <property type="entry name" value="unchar_dom_1"/>
    <property type="match status" value="1"/>
</dbReference>
<sequence>MATVVKMPPCNGHRVSPTDNLYIALVFEKREKESENFHISSAVHWSQLSVITKMKFPTQALKTFGFHIDQRLPKLISGRLQITQKCCPPFGALHGGLSAMIAEEIGDYGAYLASGKRKPIGIQLNINHLKSAEVGDIVLAEATPVNAGRTIQVFTAFTT</sequence>
<protein>
    <submittedName>
        <fullName evidence="3">OLC1v1013186C1</fullName>
    </submittedName>
</protein>
<name>A0AAV1E1B4_OLDCO</name>
<feature type="domain" description="Thioesterase" evidence="2">
    <location>
        <begin position="90"/>
        <end position="155"/>
    </location>
</feature>
<dbReference type="Pfam" id="PF03061">
    <property type="entry name" value="4HBT"/>
    <property type="match status" value="1"/>
</dbReference>
<dbReference type="PANTHER" id="PTHR43240">
    <property type="entry name" value="1,4-DIHYDROXY-2-NAPHTHOYL-COA THIOESTERASE 1"/>
    <property type="match status" value="1"/>
</dbReference>
<dbReference type="GO" id="GO:0061522">
    <property type="term" value="F:1,4-dihydroxy-2-naphthoyl-CoA thioesterase activity"/>
    <property type="evidence" value="ECO:0007669"/>
    <property type="project" value="TreeGrafter"/>
</dbReference>
<dbReference type="EMBL" id="OX459124">
    <property type="protein sequence ID" value="CAI9112708.1"/>
    <property type="molecule type" value="Genomic_DNA"/>
</dbReference>
<gene>
    <name evidence="3" type="ORF">OLC1_LOCUS19844</name>
</gene>
<dbReference type="CDD" id="cd03443">
    <property type="entry name" value="PaaI_thioesterase"/>
    <property type="match status" value="1"/>
</dbReference>
<dbReference type="PANTHER" id="PTHR43240:SF5">
    <property type="entry name" value="1,4-DIHYDROXY-2-NAPHTHOYL-COA THIOESTERASE 1"/>
    <property type="match status" value="1"/>
</dbReference>
<dbReference type="InterPro" id="IPR006683">
    <property type="entry name" value="Thioestr_dom"/>
</dbReference>
<keyword evidence="4" id="KW-1185">Reference proteome</keyword>
<dbReference type="GO" id="GO:0042372">
    <property type="term" value="P:phylloquinone biosynthetic process"/>
    <property type="evidence" value="ECO:0007669"/>
    <property type="project" value="TreeGrafter"/>
</dbReference>
<keyword evidence="1" id="KW-0378">Hydrolase</keyword>
<dbReference type="SUPFAM" id="SSF54637">
    <property type="entry name" value="Thioesterase/thiol ester dehydrase-isomerase"/>
    <property type="match status" value="1"/>
</dbReference>
<dbReference type="GO" id="GO:0005777">
    <property type="term" value="C:peroxisome"/>
    <property type="evidence" value="ECO:0007669"/>
    <property type="project" value="TreeGrafter"/>
</dbReference>
<accession>A0AAV1E1B4</accession>
<dbReference type="InterPro" id="IPR029069">
    <property type="entry name" value="HotDog_dom_sf"/>
</dbReference>